<dbReference type="PRINTS" id="PR00096">
    <property type="entry name" value="GATASE"/>
</dbReference>
<dbReference type="InterPro" id="IPR050472">
    <property type="entry name" value="Anth_synth/Amidotransfase"/>
</dbReference>
<dbReference type="RefSeq" id="WP_071151988.1">
    <property type="nucleotide sequence ID" value="NZ_QQRT01000001.1"/>
</dbReference>
<evidence type="ECO:0000256" key="1">
    <source>
        <dbReference type="ARBA" id="ARBA00022962"/>
    </source>
</evidence>
<dbReference type="EMBL" id="MBQG01000060">
    <property type="protein sequence ID" value="OHX53268.1"/>
    <property type="molecule type" value="Genomic_DNA"/>
</dbReference>
<sequence>MIVTIDNHDSFTYNLVHYLEQIAGEVRVFQNDAITAQSVKELGPELIVLSPGPGRPAEGGATRDILANLGGDIPILGVCLGHQAIVEFFGGRIVKGRQPMHGKTAPMSHDGRGLFEGVASPTRITRYHSLVAEPTSLPASLEISCETEDGVIMGVRHRHLPIAGIQFHPESIMTSEGYKMLENYYGQSKAWLARKREGEANGQSVSSL</sequence>
<dbReference type="PANTHER" id="PTHR43418">
    <property type="entry name" value="MULTIFUNCTIONAL TRYPTOPHAN BIOSYNTHESIS PROTEIN-RELATED"/>
    <property type="match status" value="1"/>
</dbReference>
<proteinExistence type="predicted"/>
<dbReference type="PROSITE" id="PS51273">
    <property type="entry name" value="GATASE_TYPE_1"/>
    <property type="match status" value="1"/>
</dbReference>
<reference evidence="3" key="1">
    <citation type="submission" date="2016-07" db="EMBL/GenBank/DDBJ databases">
        <title>Draft genome Planococcus salivarum.</title>
        <authorList>
            <person name="See-Too W.S."/>
        </authorList>
    </citation>
    <scope>NUCLEOTIDE SEQUENCE [LARGE SCALE GENOMIC DNA]</scope>
    <source>
        <strain evidence="3">DSM 23820</strain>
    </source>
</reference>
<dbReference type="CDD" id="cd01743">
    <property type="entry name" value="GATase1_Anthranilate_Synthase"/>
    <property type="match status" value="1"/>
</dbReference>
<dbReference type="Proteomes" id="UP000242153">
    <property type="component" value="Unassembled WGS sequence"/>
</dbReference>
<accession>A0ABX3D1M0</accession>
<organism evidence="3 4">
    <name type="scientific">Planococcus salinarum</name>
    <dbReference type="NCBI Taxonomy" id="622695"/>
    <lineage>
        <taxon>Bacteria</taxon>
        <taxon>Bacillati</taxon>
        <taxon>Bacillota</taxon>
        <taxon>Bacilli</taxon>
        <taxon>Bacillales</taxon>
        <taxon>Caryophanaceae</taxon>
        <taxon>Planococcus</taxon>
    </lineage>
</organism>
<dbReference type="SUPFAM" id="SSF52317">
    <property type="entry name" value="Class I glutamine amidotransferase-like"/>
    <property type="match status" value="1"/>
</dbReference>
<dbReference type="PRINTS" id="PR00097">
    <property type="entry name" value="ANTSNTHASEII"/>
</dbReference>
<evidence type="ECO:0000259" key="2">
    <source>
        <dbReference type="Pfam" id="PF00117"/>
    </source>
</evidence>
<comment type="caution">
    <text evidence="3">The sequence shown here is derived from an EMBL/GenBank/DDBJ whole genome shotgun (WGS) entry which is preliminary data.</text>
</comment>
<dbReference type="InterPro" id="IPR017926">
    <property type="entry name" value="GATASE"/>
</dbReference>
<keyword evidence="1" id="KW-0315">Glutamine amidotransferase</keyword>
<evidence type="ECO:0000313" key="4">
    <source>
        <dbReference type="Proteomes" id="UP000242153"/>
    </source>
</evidence>
<dbReference type="Pfam" id="PF00117">
    <property type="entry name" value="GATase"/>
    <property type="match status" value="1"/>
</dbReference>
<dbReference type="Gene3D" id="3.40.50.880">
    <property type="match status" value="1"/>
</dbReference>
<dbReference type="PRINTS" id="PR00099">
    <property type="entry name" value="CPSGATASE"/>
</dbReference>
<name>A0ABX3D1M0_9BACL</name>
<gene>
    <name evidence="3" type="ORF">BB776_01815</name>
</gene>
<dbReference type="PANTHER" id="PTHR43418:SF4">
    <property type="entry name" value="MULTIFUNCTIONAL TRYPTOPHAN BIOSYNTHESIS PROTEIN"/>
    <property type="match status" value="1"/>
</dbReference>
<feature type="domain" description="Glutamine amidotransferase" evidence="2">
    <location>
        <begin position="4"/>
        <end position="184"/>
    </location>
</feature>
<dbReference type="InterPro" id="IPR006221">
    <property type="entry name" value="TrpG/PapA_dom"/>
</dbReference>
<keyword evidence="4" id="KW-1185">Reference proteome</keyword>
<dbReference type="NCBIfam" id="TIGR00566">
    <property type="entry name" value="trpG_papA"/>
    <property type="match status" value="1"/>
</dbReference>
<dbReference type="InterPro" id="IPR029062">
    <property type="entry name" value="Class_I_gatase-like"/>
</dbReference>
<evidence type="ECO:0000313" key="3">
    <source>
        <dbReference type="EMBL" id="OHX53268.1"/>
    </source>
</evidence>
<protein>
    <submittedName>
        <fullName evidence="3">Aminodeoxychorismate/anthranilate synthase component II</fullName>
    </submittedName>
</protein>